<dbReference type="EMBL" id="VIIS01001891">
    <property type="protein sequence ID" value="KAF0291299.1"/>
    <property type="molecule type" value="Genomic_DNA"/>
</dbReference>
<keyword evidence="1 6" id="KW-0813">Transport</keyword>
<evidence type="ECO:0000256" key="2">
    <source>
        <dbReference type="ARBA" id="ARBA00022824"/>
    </source>
</evidence>
<reference evidence="7 9" key="1">
    <citation type="submission" date="2019-07" db="EMBL/GenBank/DDBJ databases">
        <title>Draft genome assembly of a fouling barnacle, Amphibalanus amphitrite (Darwin, 1854): The first reference genome for Thecostraca.</title>
        <authorList>
            <person name="Kim W."/>
        </authorList>
    </citation>
    <scope>NUCLEOTIDE SEQUENCE [LARGE SCALE GENOMIC DNA]</scope>
    <source>
        <strain evidence="7">SNU_AA5</strain>
        <tissue evidence="7">Soma without cirri and trophi</tissue>
    </source>
</reference>
<dbReference type="PANTHER" id="PTHR23249">
    <property type="entry name" value="TRAFFICKING PROTEIN PARTICLE COMPLEX SUBUNIT"/>
    <property type="match status" value="1"/>
</dbReference>
<dbReference type="Gene3D" id="3.30.450.70">
    <property type="match status" value="1"/>
</dbReference>
<dbReference type="GO" id="GO:0005794">
    <property type="term" value="C:Golgi apparatus"/>
    <property type="evidence" value="ECO:0007669"/>
    <property type="project" value="UniProtKB-SubCell"/>
</dbReference>
<dbReference type="OrthoDB" id="246406at2759"/>
<comment type="subunit">
    <text evidence="6">Part of the multisubunit transport protein particle (TRAPP) complex.</text>
</comment>
<comment type="caution">
    <text evidence="7">The sequence shown here is derived from an EMBL/GenBank/DDBJ whole genome shotgun (WGS) entry which is preliminary data.</text>
</comment>
<organism evidence="7 9">
    <name type="scientific">Amphibalanus amphitrite</name>
    <name type="common">Striped barnacle</name>
    <name type="synonym">Balanus amphitrite</name>
    <dbReference type="NCBI Taxonomy" id="1232801"/>
    <lineage>
        <taxon>Eukaryota</taxon>
        <taxon>Metazoa</taxon>
        <taxon>Ecdysozoa</taxon>
        <taxon>Arthropoda</taxon>
        <taxon>Crustacea</taxon>
        <taxon>Multicrustacea</taxon>
        <taxon>Cirripedia</taxon>
        <taxon>Thoracica</taxon>
        <taxon>Thoracicalcarea</taxon>
        <taxon>Balanomorpha</taxon>
        <taxon>Balanoidea</taxon>
        <taxon>Balanidae</taxon>
        <taxon>Amphibalaninae</taxon>
        <taxon>Amphibalanus</taxon>
    </lineage>
</organism>
<protein>
    <recommendedName>
        <fullName evidence="6">Trafficking protein particle complex subunit</fullName>
    </recommendedName>
</protein>
<dbReference type="GO" id="GO:0006888">
    <property type="term" value="P:endoplasmic reticulum to Golgi vesicle-mediated transport"/>
    <property type="evidence" value="ECO:0007669"/>
    <property type="project" value="UniProtKB-UniRule"/>
</dbReference>
<evidence type="ECO:0000256" key="1">
    <source>
        <dbReference type="ARBA" id="ARBA00022448"/>
    </source>
</evidence>
<comment type="subcellular location">
    <subcellularLocation>
        <location evidence="6">Endoplasmic reticulum</location>
    </subcellularLocation>
    <subcellularLocation>
        <location evidence="6">Golgi apparatus</location>
        <location evidence="6">cis-Golgi network</location>
    </subcellularLocation>
</comment>
<dbReference type="InterPro" id="IPR007233">
    <property type="entry name" value="TRAPPC"/>
</dbReference>
<name>A0A6A4VDT4_AMPAM</name>
<dbReference type="InterPro" id="IPR011012">
    <property type="entry name" value="Longin-like_dom_sf"/>
</dbReference>
<dbReference type="PANTHER" id="PTHR23249:SF16">
    <property type="entry name" value="TRAFFICKING PROTEIN PARTICLE COMPLEX SUBUNIT 1"/>
    <property type="match status" value="1"/>
</dbReference>
<dbReference type="AlphaFoldDB" id="A0A6A4VDT4"/>
<gene>
    <name evidence="7" type="primary">Trappc1_0</name>
    <name evidence="8" type="synonym">Trappc1_1</name>
    <name evidence="8" type="ORF">FJT64_001136</name>
    <name evidence="7" type="ORF">FJT64_010560</name>
</gene>
<keyword evidence="9" id="KW-1185">Reference proteome</keyword>
<accession>A0A6A4VDT4</accession>
<keyword evidence="3 6" id="KW-0931">ER-Golgi transport</keyword>
<dbReference type="GO" id="GO:0030008">
    <property type="term" value="C:TRAPP complex"/>
    <property type="evidence" value="ECO:0007669"/>
    <property type="project" value="UniProtKB-UniRule"/>
</dbReference>
<evidence type="ECO:0000256" key="3">
    <source>
        <dbReference type="ARBA" id="ARBA00022892"/>
    </source>
</evidence>
<evidence type="ECO:0000256" key="4">
    <source>
        <dbReference type="ARBA" id="ARBA00023034"/>
    </source>
</evidence>
<evidence type="ECO:0000256" key="6">
    <source>
        <dbReference type="RuleBase" id="RU366065"/>
    </source>
</evidence>
<dbReference type="CDD" id="cd14855">
    <property type="entry name" value="TRAPPC1_MUM2"/>
    <property type="match status" value="1"/>
</dbReference>
<dbReference type="Proteomes" id="UP000440578">
    <property type="component" value="Unassembled WGS sequence"/>
</dbReference>
<evidence type="ECO:0000256" key="5">
    <source>
        <dbReference type="ARBA" id="ARBA00038167"/>
    </source>
</evidence>
<comment type="similarity">
    <text evidence="5">Belongs to the TRAPP small subunits family. BET5 subfamily.</text>
</comment>
<dbReference type="EMBL" id="VIIS01001886">
    <property type="protein sequence ID" value="KAF0291376.1"/>
    <property type="molecule type" value="Genomic_DNA"/>
</dbReference>
<dbReference type="GO" id="GO:0005783">
    <property type="term" value="C:endoplasmic reticulum"/>
    <property type="evidence" value="ECO:0007669"/>
    <property type="project" value="UniProtKB-SubCell"/>
</dbReference>
<sequence>MTMSLEEESRLLYGMLFSLKSFSNRISPLDVQEGVQCYTTNKYKMTLFETPTSLKFVCNTDVNAPGVNEMLQKLYTQVYVEYVIRNPECKPAEPITSELFKAKLDETVRMSPAFSSKAA</sequence>
<dbReference type="SUPFAM" id="SSF64356">
    <property type="entry name" value="SNARE-like"/>
    <property type="match status" value="1"/>
</dbReference>
<evidence type="ECO:0000313" key="8">
    <source>
        <dbReference type="EMBL" id="KAF0291376.1"/>
    </source>
</evidence>
<proteinExistence type="inferred from homology"/>
<evidence type="ECO:0000313" key="7">
    <source>
        <dbReference type="EMBL" id="KAF0291299.1"/>
    </source>
</evidence>
<keyword evidence="4 6" id="KW-0333">Golgi apparatus</keyword>
<dbReference type="Pfam" id="PF04099">
    <property type="entry name" value="Sybindin"/>
    <property type="match status" value="1"/>
</dbReference>
<dbReference type="SMART" id="SM01399">
    <property type="entry name" value="Sybindin"/>
    <property type="match status" value="1"/>
</dbReference>
<evidence type="ECO:0000313" key="9">
    <source>
        <dbReference type="Proteomes" id="UP000440578"/>
    </source>
</evidence>
<keyword evidence="2 6" id="KW-0256">Endoplasmic reticulum</keyword>